<dbReference type="EC" id="1.1.1.205" evidence="6"/>
<evidence type="ECO:0000313" key="6">
    <source>
        <dbReference type="EMBL" id="ARK32731.1"/>
    </source>
</evidence>
<dbReference type="Pfam" id="PF10335">
    <property type="entry name" value="DUF294_C"/>
    <property type="match status" value="1"/>
</dbReference>
<dbReference type="CDD" id="cd05401">
    <property type="entry name" value="NT_GlnE_GlnD_like"/>
    <property type="match status" value="1"/>
</dbReference>
<name>A0A1X9MLI1_9BACI</name>
<evidence type="ECO:0000256" key="2">
    <source>
        <dbReference type="ARBA" id="ARBA00023159"/>
    </source>
</evidence>
<dbReference type="InterPro" id="IPR043519">
    <property type="entry name" value="NT_sf"/>
</dbReference>
<feature type="domain" description="CBS" evidence="5">
    <location>
        <begin position="253"/>
        <end position="309"/>
    </location>
</feature>
<dbReference type="Gene3D" id="2.60.120.10">
    <property type="entry name" value="Jelly Rolls"/>
    <property type="match status" value="1"/>
</dbReference>
<keyword evidence="7" id="KW-1185">Reference proteome</keyword>
<protein>
    <submittedName>
        <fullName evidence="6">Inosine-5'-monophosphate dehydrogenase</fullName>
        <ecNumber evidence="6">1.1.1.205</ecNumber>
    </submittedName>
</protein>
<accession>A0A1X9MLI1</accession>
<dbReference type="GO" id="GO:0008773">
    <property type="term" value="F:[protein-PII] uridylyltransferase activity"/>
    <property type="evidence" value="ECO:0007669"/>
    <property type="project" value="InterPro"/>
</dbReference>
<evidence type="ECO:0000256" key="3">
    <source>
        <dbReference type="PROSITE-ProRule" id="PRU00703"/>
    </source>
</evidence>
<dbReference type="InterPro" id="IPR018490">
    <property type="entry name" value="cNMP-bd_dom_sf"/>
</dbReference>
<proteinExistence type="predicted"/>
<dbReference type="Pfam" id="PF00571">
    <property type="entry name" value="CBS"/>
    <property type="match status" value="2"/>
</dbReference>
<dbReference type="Gene3D" id="3.10.580.10">
    <property type="entry name" value="CBS-domain"/>
    <property type="match status" value="1"/>
</dbReference>
<dbReference type="InterPro" id="IPR014710">
    <property type="entry name" value="RmlC-like_jellyroll"/>
</dbReference>
<feature type="domain" description="Cyclic nucleotide-binding" evidence="4">
    <location>
        <begin position="17"/>
        <end position="139"/>
    </location>
</feature>
<dbReference type="PANTHER" id="PTHR43080">
    <property type="entry name" value="CBS DOMAIN-CONTAINING PROTEIN CBSX3, MITOCHONDRIAL"/>
    <property type="match status" value="1"/>
</dbReference>
<dbReference type="AlphaFoldDB" id="A0A1X9MLI1"/>
<reference evidence="6 7" key="1">
    <citation type="submission" date="2017-04" db="EMBL/GenBank/DDBJ databases">
        <title>Bacillus krulwichiae AM31D Genome sequencing and assembly.</title>
        <authorList>
            <person name="Krulwich T.A."/>
            <person name="Anastor L."/>
            <person name="Ehrlich R."/>
            <person name="Ehrlich G.D."/>
            <person name="Janto B."/>
        </authorList>
    </citation>
    <scope>NUCLEOTIDE SEQUENCE [LARGE SCALE GENOMIC DNA]</scope>
    <source>
        <strain evidence="6 7">AM31D</strain>
    </source>
</reference>
<dbReference type="SUPFAM" id="SSF51206">
    <property type="entry name" value="cAMP-binding domain-like"/>
    <property type="match status" value="1"/>
</dbReference>
<dbReference type="GO" id="GO:0003938">
    <property type="term" value="F:IMP dehydrogenase activity"/>
    <property type="evidence" value="ECO:0007669"/>
    <property type="project" value="UniProtKB-EC"/>
</dbReference>
<keyword evidence="6" id="KW-0560">Oxidoreductase</keyword>
<keyword evidence="2" id="KW-0010">Activator</keyword>
<evidence type="ECO:0000259" key="4">
    <source>
        <dbReference type="PROSITE" id="PS50042"/>
    </source>
</evidence>
<dbReference type="PANTHER" id="PTHR43080:SF2">
    <property type="entry name" value="CBS DOMAIN-CONTAINING PROTEIN"/>
    <property type="match status" value="1"/>
</dbReference>
<dbReference type="SUPFAM" id="SSF81301">
    <property type="entry name" value="Nucleotidyltransferase"/>
    <property type="match status" value="1"/>
</dbReference>
<dbReference type="InterPro" id="IPR000644">
    <property type="entry name" value="CBS_dom"/>
</dbReference>
<dbReference type="SUPFAM" id="SSF54631">
    <property type="entry name" value="CBS-domain pair"/>
    <property type="match status" value="1"/>
</dbReference>
<dbReference type="CDD" id="cd04587">
    <property type="entry name" value="CBS_pair_CAP-ED_NT_Pol-beta-like_DUF294_assoc"/>
    <property type="match status" value="1"/>
</dbReference>
<dbReference type="SMART" id="SM00116">
    <property type="entry name" value="CBS"/>
    <property type="match status" value="2"/>
</dbReference>
<sequence length="647" mass="73919">MMQPENNVRAQIRKHPVFVGLSETQFDEVLRGCVLKTYKKNEKVLYSKTPREGLLLILNGVAEVFVAPGDFPLPSLTPEQPYAQKEVLEVLQTGDMIGFSSLADFLGGKTEEPERYAVDVQAVEDAVCLHIPYSVIQSLWGDPGVRDFILQQAAVRLQDVYASFAEQIRLANKWGESEPFIRRIHDVMSQPVISADIDDDVQDVAALMVQYNTSSVVVVNDNGQLIGIVTEKDLVQRVVAKGLGAGLCAKDVMTPHPFIISRDAYYYEAMSSFLMNGVKHLPVMDGGRVIGMVTLSDLLRKKNRGTLELLQSVEQSTLDNIAEIKPAMYEVLAHLIQDGIPTAHLLEVMTKLYDRLVRHAIELALKMVGKPPVPFVFYMMGSGGRGEQFLLTDQDHFLVYENPKREYKEGVDRYFERLGTEIVMHMEAAGYKRCPGLMMASEANWRGSLDLWQERWRSWALRATNENLLLAHNFLSFRYLYGEEELHDQFCNVIKQQLEKSRIFLYRMAELEKEQPVPTFDHPIRALFRMKKESVDLKKHALFPLHHCLQLLCAKYDLLEGHSLQQIDLLTEHHVFSEETADKLRFAYEVILRIRVDRTWTAHQKGRESSSEVEFNQLKTKDKEELMMALRTIRSLQNQVLVTFGLG</sequence>
<dbReference type="InterPro" id="IPR046342">
    <property type="entry name" value="CBS_dom_sf"/>
</dbReference>
<evidence type="ECO:0000256" key="1">
    <source>
        <dbReference type="ARBA" id="ARBA00023122"/>
    </source>
</evidence>
<evidence type="ECO:0000259" key="5">
    <source>
        <dbReference type="PROSITE" id="PS51371"/>
    </source>
</evidence>
<dbReference type="InterPro" id="IPR051257">
    <property type="entry name" value="Diverse_CBS-Domain"/>
</dbReference>
<feature type="domain" description="CBS" evidence="5">
    <location>
        <begin position="188"/>
        <end position="246"/>
    </location>
</feature>
<dbReference type="InterPro" id="IPR018821">
    <property type="entry name" value="DUF294_put_nucleoTrafse_sb-bd"/>
</dbReference>
<dbReference type="EMBL" id="CP020814">
    <property type="protein sequence ID" value="ARK32731.1"/>
    <property type="molecule type" value="Genomic_DNA"/>
</dbReference>
<evidence type="ECO:0000313" key="7">
    <source>
        <dbReference type="Proteomes" id="UP000193006"/>
    </source>
</evidence>
<dbReference type="PROSITE" id="PS51371">
    <property type="entry name" value="CBS"/>
    <property type="match status" value="2"/>
</dbReference>
<dbReference type="InterPro" id="IPR000595">
    <property type="entry name" value="cNMP-bd_dom"/>
</dbReference>
<dbReference type="PROSITE" id="PS50042">
    <property type="entry name" value="CNMP_BINDING_3"/>
    <property type="match status" value="1"/>
</dbReference>
<dbReference type="InterPro" id="IPR005105">
    <property type="entry name" value="GlnD_Uridyltrans_N"/>
</dbReference>
<gene>
    <name evidence="6" type="primary">guaB_2</name>
    <name evidence="6" type="ORF">BkAM31D_24315</name>
</gene>
<organism evidence="6 7">
    <name type="scientific">Halalkalibacter krulwichiae</name>
    <dbReference type="NCBI Taxonomy" id="199441"/>
    <lineage>
        <taxon>Bacteria</taxon>
        <taxon>Bacillati</taxon>
        <taxon>Bacillota</taxon>
        <taxon>Bacilli</taxon>
        <taxon>Bacillales</taxon>
        <taxon>Bacillaceae</taxon>
        <taxon>Halalkalibacter</taxon>
    </lineage>
</organism>
<dbReference type="STRING" id="199441.BkAM31D_24315"/>
<dbReference type="KEGG" id="bkw:BkAM31D_24315"/>
<dbReference type="Proteomes" id="UP000193006">
    <property type="component" value="Chromosome"/>
</dbReference>
<keyword evidence="1 3" id="KW-0129">CBS domain</keyword>
<dbReference type="Pfam" id="PF03445">
    <property type="entry name" value="DUF294"/>
    <property type="match status" value="1"/>
</dbReference>